<proteinExistence type="predicted"/>
<reference evidence="1 2" key="1">
    <citation type="journal article" date="2018" name="PLoS ONE">
        <title>The draft genome of Kipferlia bialata reveals reductive genome evolution in fornicate parasites.</title>
        <authorList>
            <person name="Tanifuji G."/>
            <person name="Takabayashi S."/>
            <person name="Kume K."/>
            <person name="Takagi M."/>
            <person name="Nakayama T."/>
            <person name="Kamikawa R."/>
            <person name="Inagaki Y."/>
            <person name="Hashimoto T."/>
        </authorList>
    </citation>
    <scope>NUCLEOTIDE SEQUENCE [LARGE SCALE GENOMIC DNA]</scope>
    <source>
        <strain evidence="1">NY0173</strain>
    </source>
</reference>
<protein>
    <submittedName>
        <fullName evidence="1">Uncharacterized protein</fullName>
    </submittedName>
</protein>
<gene>
    <name evidence="1" type="ORF">KIPB_005727</name>
</gene>
<sequence>MSALEPVLCLLAESHGDRTRCVTELRSIITLQMACTTGDAALAVLRHRHAMRALTQCVTGPVQPLSLAASDLLLVAVNSLLNSVEKGHLDPYVLFEPSDHCPLASCLALIRDLLEDVTETVSLPESHLTPLCAAAGVLTASVNRAPQCHSLSDSDISAHVEECLSPSVHRAVDALCPLALTRLIQGERHITSESAPGYLSAVLYACVLSDLHLLTPNPSPPPGLAGWVGACLRSPLIHPLHGLSPLMSRDQATLSSQASPSLFLACYLRSALSRLAPDLIPTLCAGEAAGDVVQAIGTGDGERLSRCARERVVDTVVGVRLVCAALSDSQEGSASDDASPTRTTSIDRAPLTSILGRVAATSDAEGLARLLCEHPPACLHLPSVPDPLSSPLLCRLGGLAFSQEGCAQDGILAPHVRRRGGYNMALRPIGDALVQSVAALTSLPMPPALCEDASRPLLPGEYAVYGVCPSTCGHGSVGAEGVSRLVQAMPPLSVSGTDGKELISAIPCLVLEALSHSSNSGTSSQAALESLMNSTKTPNVSAFAKRLSPILAAEAEAGSPPKPVLDVSHLSPSAPPSSRVSLCDLGIDIPSLSVDRDAVAALGIDVEQSELGTMLCHLCRALEAGEGDADEDVDVLLTLRQVVVRLVAHTLHTQYMALLNDTTTPSTPHTAHRRHALETGIALCLRFAALCALALPAYQAPFLQPLLMLDTEAVAGLCLSPSAAVRGMCVSVLTAEAEAVVARGRGGLSHEVPVQAGVVSPVTLPLVRQVAQGKARGWAWQETLGSTDMATFYAALLAVARFTRLSGVSDCPRSTATLSAVHALSPSTPTAIDAMSAQRSLMLCLAACLSADDAGCYDPQAALEVYNWHQSYSYSAMEPGPSATACLSLCAAALSLPLSLPAVSSVPHCGLMGAVHDLVLGKAGQAVLDGTHTTNVVATLDSGLILARNALLCLQTADSEAQATRPDDVEGGRAYILLCSGALRTVLHPSVPQGIRTRHARGLCSVLLALRGGLAGRADAPMSSLLGVERGTPTGRMRIGLCATAHRCLLLPASDRASECQECSAALLSGIGSGSGGLTSGALYGGDAVPVCLAMLAVGAVSEDTLSLSVLVLRHALAPSSSLPVPIPSLLPSLALALCLHGTARLASLLASDAQCLTRLLAVCASVSTLSARHALVCGSLIQRLEGVVGVDALSACGVVHVVSGVLPTLAREAHHSVAATDTCVYLLSLCSSLGPTPLSTDTLLTTLSALPPSEGSILFPSLATMLLGVVYSQDPQAPGTDAILPCIPPMCAYLESQVLTLHSILPPSPALYAAVPALLAALVPVVPRASEGLGCYRRVCETCAVYVTRVAGDVRTMTDPYLRCLVLLCGQTVNKIGRRQGTDAQAMGDVFPQSVRRLLRPIVHAIKEETKGE</sequence>
<name>A0A391P2R4_9EUKA</name>
<keyword evidence="2" id="KW-1185">Reference proteome</keyword>
<organism evidence="1 2">
    <name type="scientific">Kipferlia bialata</name>
    <dbReference type="NCBI Taxonomy" id="797122"/>
    <lineage>
        <taxon>Eukaryota</taxon>
        <taxon>Metamonada</taxon>
        <taxon>Carpediemonas-like organisms</taxon>
        <taxon>Kipferlia</taxon>
    </lineage>
</organism>
<accession>A0A391P2R4</accession>
<evidence type="ECO:0000313" key="2">
    <source>
        <dbReference type="Proteomes" id="UP000265618"/>
    </source>
</evidence>
<dbReference type="EMBL" id="BDIP01001374">
    <property type="protein sequence ID" value="GCA62772.1"/>
    <property type="molecule type" value="Genomic_DNA"/>
</dbReference>
<evidence type="ECO:0000313" key="1">
    <source>
        <dbReference type="EMBL" id="GCA62772.1"/>
    </source>
</evidence>
<dbReference type="Proteomes" id="UP000265618">
    <property type="component" value="Unassembled WGS sequence"/>
</dbReference>
<comment type="caution">
    <text evidence="1">The sequence shown here is derived from an EMBL/GenBank/DDBJ whole genome shotgun (WGS) entry which is preliminary data.</text>
</comment>